<dbReference type="AlphaFoldDB" id="A0A2P4P176"/>
<reference evidence="2 3" key="2">
    <citation type="journal article" date="2018" name="New Phytol.">
        <title>High intraspecific genome diversity in the model arbuscular mycorrhizal symbiont Rhizophagus irregularis.</title>
        <authorList>
            <person name="Chen E.C.H."/>
            <person name="Morin E."/>
            <person name="Beaudet D."/>
            <person name="Noel J."/>
            <person name="Yildirir G."/>
            <person name="Ndikumana S."/>
            <person name="Charron P."/>
            <person name="St-Onge C."/>
            <person name="Giorgi J."/>
            <person name="Kruger M."/>
            <person name="Marton T."/>
            <person name="Ropars J."/>
            <person name="Grigoriev I.V."/>
            <person name="Hainaut M."/>
            <person name="Henrissat B."/>
            <person name="Roux C."/>
            <person name="Martin F."/>
            <person name="Corradi N."/>
        </authorList>
    </citation>
    <scope>NUCLEOTIDE SEQUENCE [LARGE SCALE GENOMIC DNA]</scope>
    <source>
        <strain evidence="2 3">DAOM 197198</strain>
    </source>
</reference>
<reference evidence="2 3" key="1">
    <citation type="journal article" date="2013" name="Proc. Natl. Acad. Sci. U.S.A.">
        <title>Genome of an arbuscular mycorrhizal fungus provides insight into the oldest plant symbiosis.</title>
        <authorList>
            <person name="Tisserant E."/>
            <person name="Malbreil M."/>
            <person name="Kuo A."/>
            <person name="Kohler A."/>
            <person name="Symeonidi A."/>
            <person name="Balestrini R."/>
            <person name="Charron P."/>
            <person name="Duensing N."/>
            <person name="Frei Dit Frey N."/>
            <person name="Gianinazzi-Pearson V."/>
            <person name="Gilbert L.B."/>
            <person name="Handa Y."/>
            <person name="Herr J.R."/>
            <person name="Hijri M."/>
            <person name="Koul R."/>
            <person name="Kawaguchi M."/>
            <person name="Krajinski F."/>
            <person name="Lammers P.J."/>
            <person name="Masclaux F.G."/>
            <person name="Murat C."/>
            <person name="Morin E."/>
            <person name="Ndikumana S."/>
            <person name="Pagni M."/>
            <person name="Petitpierre D."/>
            <person name="Requena N."/>
            <person name="Rosikiewicz P."/>
            <person name="Riley R."/>
            <person name="Saito K."/>
            <person name="San Clemente H."/>
            <person name="Shapiro H."/>
            <person name="van Tuinen D."/>
            <person name="Becard G."/>
            <person name="Bonfante P."/>
            <person name="Paszkowski U."/>
            <person name="Shachar-Hill Y.Y."/>
            <person name="Tuskan G.A."/>
            <person name="Young P.W."/>
            <person name="Sanders I.R."/>
            <person name="Henrissat B."/>
            <person name="Rensing S.A."/>
            <person name="Grigoriev I.V."/>
            <person name="Corradi N."/>
            <person name="Roux C."/>
            <person name="Martin F."/>
        </authorList>
    </citation>
    <scope>NUCLEOTIDE SEQUENCE [LARGE SCALE GENOMIC DNA]</scope>
    <source>
        <strain evidence="2 3">DAOM 197198</strain>
    </source>
</reference>
<evidence type="ECO:0000313" key="3">
    <source>
        <dbReference type="Proteomes" id="UP000018888"/>
    </source>
</evidence>
<feature type="transmembrane region" description="Helical" evidence="1">
    <location>
        <begin position="47"/>
        <end position="65"/>
    </location>
</feature>
<protein>
    <submittedName>
        <fullName evidence="2">Uncharacterized protein</fullName>
    </submittedName>
</protein>
<evidence type="ECO:0000313" key="2">
    <source>
        <dbReference type="EMBL" id="POG59108.1"/>
    </source>
</evidence>
<dbReference type="EMBL" id="AUPC02000474">
    <property type="protein sequence ID" value="POG59108.1"/>
    <property type="molecule type" value="Genomic_DNA"/>
</dbReference>
<feature type="transmembrane region" description="Helical" evidence="1">
    <location>
        <begin position="12"/>
        <end position="35"/>
    </location>
</feature>
<organism evidence="2 3">
    <name type="scientific">Rhizophagus irregularis (strain DAOM 181602 / DAOM 197198 / MUCL 43194)</name>
    <name type="common">Arbuscular mycorrhizal fungus</name>
    <name type="synonym">Glomus intraradices</name>
    <dbReference type="NCBI Taxonomy" id="747089"/>
    <lineage>
        <taxon>Eukaryota</taxon>
        <taxon>Fungi</taxon>
        <taxon>Fungi incertae sedis</taxon>
        <taxon>Mucoromycota</taxon>
        <taxon>Glomeromycotina</taxon>
        <taxon>Glomeromycetes</taxon>
        <taxon>Glomerales</taxon>
        <taxon>Glomeraceae</taxon>
        <taxon>Rhizophagus</taxon>
    </lineage>
</organism>
<keyword evidence="1" id="KW-0472">Membrane</keyword>
<sequence>MFNFIIKDKVLLYNHASIVWAIAMFTMFYIWHYFLILISRENMVREFFRSFICHKLIILYVFYFLQLSF</sequence>
<keyword evidence="1" id="KW-0812">Transmembrane</keyword>
<keyword evidence="1" id="KW-1133">Transmembrane helix</keyword>
<gene>
    <name evidence="2" type="ORF">GLOIN_2v1725027</name>
</gene>
<proteinExistence type="predicted"/>
<accession>A0A2P4P176</accession>
<dbReference type="Proteomes" id="UP000018888">
    <property type="component" value="Unassembled WGS sequence"/>
</dbReference>
<keyword evidence="3" id="KW-1185">Reference proteome</keyword>
<name>A0A2P4P176_RHIID</name>
<evidence type="ECO:0000256" key="1">
    <source>
        <dbReference type="SAM" id="Phobius"/>
    </source>
</evidence>
<comment type="caution">
    <text evidence="2">The sequence shown here is derived from an EMBL/GenBank/DDBJ whole genome shotgun (WGS) entry which is preliminary data.</text>
</comment>